<feature type="transmembrane region" description="Helical" evidence="1">
    <location>
        <begin position="153"/>
        <end position="174"/>
    </location>
</feature>
<comment type="caution">
    <text evidence="2">The sequence shown here is derived from an EMBL/GenBank/DDBJ whole genome shotgun (WGS) entry which is preliminary data.</text>
</comment>
<feature type="transmembrane region" description="Helical" evidence="1">
    <location>
        <begin position="272"/>
        <end position="294"/>
    </location>
</feature>
<keyword evidence="1" id="KW-1133">Transmembrane helix</keyword>
<evidence type="ECO:0000313" key="2">
    <source>
        <dbReference type="EMBL" id="KAF4616098.1"/>
    </source>
</evidence>
<organism evidence="2 3">
    <name type="scientific">Agrocybe pediades</name>
    <dbReference type="NCBI Taxonomy" id="84607"/>
    <lineage>
        <taxon>Eukaryota</taxon>
        <taxon>Fungi</taxon>
        <taxon>Dikarya</taxon>
        <taxon>Basidiomycota</taxon>
        <taxon>Agaricomycotina</taxon>
        <taxon>Agaricomycetes</taxon>
        <taxon>Agaricomycetidae</taxon>
        <taxon>Agaricales</taxon>
        <taxon>Agaricineae</taxon>
        <taxon>Strophariaceae</taxon>
        <taxon>Agrocybe</taxon>
    </lineage>
</organism>
<sequence>MLAVRSSAASQQELVYNSGINSTMTNNILLGIYTMVYFQTMYLYCEFSAIQVGGQKDDKDSGTRKSSSTQLRLGIISTITAIYVLFVVQSAIAWYRLDMTFKMHIQSSGSVSPFYGAGWYHLLANACFSVQAELADALMIWRCYHVWNRSFKAIAAALFLLIVQIGIFVATLIILPLHHLSPPLAVASIVNKLISASGFITLFSTLLTTLLISYRIHSMTVHEDGTIMSNTRFKHVVNILVQSAAAYSFVLVIYAAASVAGVRDATVFSFQFYMTCFCSFAAGIAPTVMIARLATHNNRRSMTAVPIHFTGIRFDNPSTNTESAEVRSEVCREVQGALGGEKGLEKEGSIIVLGRNCT</sequence>
<reference evidence="2 3" key="1">
    <citation type="submission" date="2019-12" db="EMBL/GenBank/DDBJ databases">
        <authorList>
            <person name="Floudas D."/>
            <person name="Bentzer J."/>
            <person name="Ahren D."/>
            <person name="Johansson T."/>
            <person name="Persson P."/>
            <person name="Tunlid A."/>
        </authorList>
    </citation>
    <scope>NUCLEOTIDE SEQUENCE [LARGE SCALE GENOMIC DNA]</scope>
    <source>
        <strain evidence="2 3">CBS 102.39</strain>
    </source>
</reference>
<feature type="transmembrane region" description="Helical" evidence="1">
    <location>
        <begin position="235"/>
        <end position="260"/>
    </location>
</feature>
<feature type="transmembrane region" description="Helical" evidence="1">
    <location>
        <begin position="28"/>
        <end position="50"/>
    </location>
</feature>
<keyword evidence="1" id="KW-0812">Transmembrane</keyword>
<gene>
    <name evidence="2" type="ORF">D9613_011393</name>
</gene>
<evidence type="ECO:0000256" key="1">
    <source>
        <dbReference type="SAM" id="Phobius"/>
    </source>
</evidence>
<evidence type="ECO:0000313" key="3">
    <source>
        <dbReference type="Proteomes" id="UP000521872"/>
    </source>
</evidence>
<dbReference type="Proteomes" id="UP000521872">
    <property type="component" value="Unassembled WGS sequence"/>
</dbReference>
<feature type="transmembrane region" description="Helical" evidence="1">
    <location>
        <begin position="117"/>
        <end position="141"/>
    </location>
</feature>
<feature type="transmembrane region" description="Helical" evidence="1">
    <location>
        <begin position="194"/>
        <end position="214"/>
    </location>
</feature>
<dbReference type="AlphaFoldDB" id="A0A8H4QSK8"/>
<proteinExistence type="predicted"/>
<dbReference type="EMBL" id="JAACJL010000032">
    <property type="protein sequence ID" value="KAF4616098.1"/>
    <property type="molecule type" value="Genomic_DNA"/>
</dbReference>
<name>A0A8H4QSK8_9AGAR</name>
<keyword evidence="1" id="KW-0472">Membrane</keyword>
<accession>A0A8H4QSK8</accession>
<feature type="transmembrane region" description="Helical" evidence="1">
    <location>
        <begin position="71"/>
        <end position="97"/>
    </location>
</feature>
<keyword evidence="3" id="KW-1185">Reference proteome</keyword>
<protein>
    <submittedName>
        <fullName evidence="2">Uncharacterized protein</fullName>
    </submittedName>
</protein>